<organism evidence="6 7">
    <name type="scientific">Achromobacter aloeverae</name>
    <dbReference type="NCBI Taxonomy" id="1750518"/>
    <lineage>
        <taxon>Bacteria</taxon>
        <taxon>Pseudomonadati</taxon>
        <taxon>Pseudomonadota</taxon>
        <taxon>Betaproteobacteria</taxon>
        <taxon>Burkholderiales</taxon>
        <taxon>Alcaligenaceae</taxon>
        <taxon>Achromobacter</taxon>
    </lineage>
</organism>
<keyword evidence="2" id="KW-0805">Transcription regulation</keyword>
<evidence type="ECO:0000259" key="5">
    <source>
        <dbReference type="PROSITE" id="PS50931"/>
    </source>
</evidence>
<name>A0A4Q1HQL8_9BURK</name>
<dbReference type="OrthoDB" id="8675247at2"/>
<dbReference type="Pfam" id="PF03466">
    <property type="entry name" value="LysR_substrate"/>
    <property type="match status" value="1"/>
</dbReference>
<dbReference type="InterPro" id="IPR036388">
    <property type="entry name" value="WH-like_DNA-bd_sf"/>
</dbReference>
<reference evidence="6 7" key="1">
    <citation type="journal article" date="2017" name="Int. J. Syst. Evol. Microbiol.">
        <title>Achromobacter aloeverae sp. nov., isolated from the root of Aloe vera (L.) Burm.f.</title>
        <authorList>
            <person name="Kuncharoen N."/>
            <person name="Muramatsu Y."/>
            <person name="Shibata C."/>
            <person name="Kamakura Y."/>
            <person name="Nakagawa Y."/>
            <person name="Tanasupawat S."/>
        </authorList>
    </citation>
    <scope>NUCLEOTIDE SEQUENCE [LARGE SCALE GENOMIC DNA]</scope>
    <source>
        <strain evidence="6 7">AVA-1</strain>
    </source>
</reference>
<dbReference type="InterPro" id="IPR005119">
    <property type="entry name" value="LysR_subst-bd"/>
</dbReference>
<dbReference type="FunFam" id="1.10.10.10:FF:000001">
    <property type="entry name" value="LysR family transcriptional regulator"/>
    <property type="match status" value="1"/>
</dbReference>
<evidence type="ECO:0000256" key="4">
    <source>
        <dbReference type="ARBA" id="ARBA00023163"/>
    </source>
</evidence>
<dbReference type="PRINTS" id="PR00039">
    <property type="entry name" value="HTHLYSR"/>
</dbReference>
<evidence type="ECO:0000256" key="3">
    <source>
        <dbReference type="ARBA" id="ARBA00023125"/>
    </source>
</evidence>
<dbReference type="SUPFAM" id="SSF53850">
    <property type="entry name" value="Periplasmic binding protein-like II"/>
    <property type="match status" value="1"/>
</dbReference>
<dbReference type="GO" id="GO:0005829">
    <property type="term" value="C:cytosol"/>
    <property type="evidence" value="ECO:0007669"/>
    <property type="project" value="TreeGrafter"/>
</dbReference>
<proteinExistence type="inferred from homology"/>
<evidence type="ECO:0000313" key="7">
    <source>
        <dbReference type="Proteomes" id="UP000290849"/>
    </source>
</evidence>
<evidence type="ECO:0000256" key="2">
    <source>
        <dbReference type="ARBA" id="ARBA00023015"/>
    </source>
</evidence>
<dbReference type="PANTHER" id="PTHR30419:SF8">
    <property type="entry name" value="NITROGEN ASSIMILATION TRANSCRIPTIONAL ACTIVATOR-RELATED"/>
    <property type="match status" value="1"/>
</dbReference>
<evidence type="ECO:0000313" key="6">
    <source>
        <dbReference type="EMBL" id="RXN93394.1"/>
    </source>
</evidence>
<dbReference type="EMBL" id="PYAL01000001">
    <property type="protein sequence ID" value="RXN93394.1"/>
    <property type="molecule type" value="Genomic_DNA"/>
</dbReference>
<comment type="similarity">
    <text evidence="1">Belongs to the LysR transcriptional regulatory family.</text>
</comment>
<dbReference type="PROSITE" id="PS50931">
    <property type="entry name" value="HTH_LYSR"/>
    <property type="match status" value="1"/>
</dbReference>
<evidence type="ECO:0000256" key="1">
    <source>
        <dbReference type="ARBA" id="ARBA00009437"/>
    </source>
</evidence>
<protein>
    <submittedName>
        <fullName evidence="6">LysR family transcriptional regulator</fullName>
    </submittedName>
</protein>
<keyword evidence="3" id="KW-0238">DNA-binding</keyword>
<dbReference type="RefSeq" id="WP_129149350.1">
    <property type="nucleotide sequence ID" value="NZ_JBHSDO010000006.1"/>
</dbReference>
<accession>A0A4Q1HQL8</accession>
<dbReference type="PANTHER" id="PTHR30419">
    <property type="entry name" value="HTH-TYPE TRANSCRIPTIONAL REGULATOR YBHD"/>
    <property type="match status" value="1"/>
</dbReference>
<dbReference type="SUPFAM" id="SSF46785">
    <property type="entry name" value="Winged helix' DNA-binding domain"/>
    <property type="match status" value="1"/>
</dbReference>
<dbReference type="Gene3D" id="3.40.190.290">
    <property type="match status" value="1"/>
</dbReference>
<sequence length="328" mass="35736">MSRHVSLRHLRCFVAVADTGSFTLAASRMSLTQSSLTSTIQQFEEAVGVRLFDRSTRRVALTQAGASFRAEAVRVIGQFDGAISDLKAFSDGRQGHVRIAAITSVVNYFLVDVIEGFRVAYPGITISLRGASAAVVEQMVANGEIDFAVESRYRGYEELSYTPLFEDRYGIVCRRDHPLAKGRGGIDWTALDPSSYIGFSSDTGIGAYLRAHAGNPALFDAPHDEISNTTALYSMLGIGNRYSVLPALAASERDASKFVFRELRSPSLTREICLITRQLRALSSGSEHFLRFLCDTIRSKPIPPGVHLCANMLMESSPSTSSTSISTS</sequence>
<keyword evidence="7" id="KW-1185">Reference proteome</keyword>
<dbReference type="Pfam" id="PF00126">
    <property type="entry name" value="HTH_1"/>
    <property type="match status" value="1"/>
</dbReference>
<dbReference type="InterPro" id="IPR050950">
    <property type="entry name" value="HTH-type_LysR_regulators"/>
</dbReference>
<gene>
    <name evidence="6" type="ORF">C7R54_06800</name>
</gene>
<feature type="domain" description="HTH lysR-type" evidence="5">
    <location>
        <begin position="5"/>
        <end position="62"/>
    </location>
</feature>
<keyword evidence="4" id="KW-0804">Transcription</keyword>
<dbReference type="InterPro" id="IPR000847">
    <property type="entry name" value="LysR_HTH_N"/>
</dbReference>
<comment type="caution">
    <text evidence="6">The sequence shown here is derived from an EMBL/GenBank/DDBJ whole genome shotgun (WGS) entry which is preliminary data.</text>
</comment>
<dbReference type="GO" id="GO:0003700">
    <property type="term" value="F:DNA-binding transcription factor activity"/>
    <property type="evidence" value="ECO:0007669"/>
    <property type="project" value="InterPro"/>
</dbReference>
<dbReference type="AlphaFoldDB" id="A0A4Q1HQL8"/>
<dbReference type="Proteomes" id="UP000290849">
    <property type="component" value="Unassembled WGS sequence"/>
</dbReference>
<dbReference type="Gene3D" id="1.10.10.10">
    <property type="entry name" value="Winged helix-like DNA-binding domain superfamily/Winged helix DNA-binding domain"/>
    <property type="match status" value="1"/>
</dbReference>
<dbReference type="GO" id="GO:0003677">
    <property type="term" value="F:DNA binding"/>
    <property type="evidence" value="ECO:0007669"/>
    <property type="project" value="UniProtKB-KW"/>
</dbReference>
<dbReference type="InterPro" id="IPR036390">
    <property type="entry name" value="WH_DNA-bd_sf"/>
</dbReference>